<dbReference type="PANTHER" id="PTHR12606">
    <property type="entry name" value="SENTRIN/SUMO-SPECIFIC PROTEASE"/>
    <property type="match status" value="1"/>
</dbReference>
<dbReference type="GO" id="GO:0005634">
    <property type="term" value="C:nucleus"/>
    <property type="evidence" value="ECO:0007669"/>
    <property type="project" value="TreeGrafter"/>
</dbReference>
<dbReference type="RefSeq" id="XP_005645173.1">
    <property type="nucleotide sequence ID" value="XM_005645116.1"/>
</dbReference>
<dbReference type="GO" id="GO:0006508">
    <property type="term" value="P:proteolysis"/>
    <property type="evidence" value="ECO:0007669"/>
    <property type="project" value="UniProtKB-KW"/>
</dbReference>
<sequence>MACLKGLNWLNDEVMNIYMGLLLDRDAERRRAGLVPTCHFFNSFFVNKLYKDAHAYSYKAVQRWTLPKKLNLQNQARALFTPFSILDVERVIVPVHLGNHWTCALIDLVAQEIVYFDSLGGREDKILRALRSYIADEYRDKRNAEVDTSEWPIRYPRDVPLQQNGCDCGVFALQFAEHLSRGAPMDFSQLDMPFFRAKIAADIMTGRIA</sequence>
<dbReference type="SUPFAM" id="SSF54001">
    <property type="entry name" value="Cysteine proteinases"/>
    <property type="match status" value="1"/>
</dbReference>
<dbReference type="PANTHER" id="PTHR12606:SF1">
    <property type="entry name" value="UBIQUITIN-LIKE-SPECIFIC PROTEASE 1A"/>
    <property type="match status" value="1"/>
</dbReference>
<dbReference type="InterPro" id="IPR038765">
    <property type="entry name" value="Papain-like_cys_pep_sf"/>
</dbReference>
<protein>
    <submittedName>
        <fullName evidence="6">Cysteine proteinase</fullName>
    </submittedName>
</protein>
<keyword evidence="3" id="KW-0378">Hydrolase</keyword>
<dbReference type="STRING" id="574566.I0YQG0"/>
<dbReference type="Pfam" id="PF02902">
    <property type="entry name" value="Peptidase_C48"/>
    <property type="match status" value="1"/>
</dbReference>
<comment type="similarity">
    <text evidence="1">Belongs to the peptidase C48 family.</text>
</comment>
<dbReference type="Proteomes" id="UP000007264">
    <property type="component" value="Unassembled WGS sequence"/>
</dbReference>
<reference evidence="6 7" key="1">
    <citation type="journal article" date="2012" name="Genome Biol.">
        <title>The genome of the polar eukaryotic microalga coccomyxa subellipsoidea reveals traits of cold adaptation.</title>
        <authorList>
            <person name="Blanc G."/>
            <person name="Agarkova I."/>
            <person name="Grimwood J."/>
            <person name="Kuo A."/>
            <person name="Brueggeman A."/>
            <person name="Dunigan D."/>
            <person name="Gurnon J."/>
            <person name="Ladunga I."/>
            <person name="Lindquist E."/>
            <person name="Lucas S."/>
            <person name="Pangilinan J."/>
            <person name="Proschold T."/>
            <person name="Salamov A."/>
            <person name="Schmutz J."/>
            <person name="Weeks D."/>
            <person name="Yamada T."/>
            <person name="Claverie J.M."/>
            <person name="Grigoriev I."/>
            <person name="Van Etten J."/>
            <person name="Lomsadze A."/>
            <person name="Borodovsky M."/>
        </authorList>
    </citation>
    <scope>NUCLEOTIDE SEQUENCE [LARGE SCALE GENOMIC DNA]</scope>
    <source>
        <strain evidence="6 7">C-169</strain>
    </source>
</reference>
<evidence type="ECO:0000256" key="2">
    <source>
        <dbReference type="ARBA" id="ARBA00022670"/>
    </source>
</evidence>
<evidence type="ECO:0000313" key="7">
    <source>
        <dbReference type="Proteomes" id="UP000007264"/>
    </source>
</evidence>
<evidence type="ECO:0000259" key="5">
    <source>
        <dbReference type="Pfam" id="PF02902"/>
    </source>
</evidence>
<keyword evidence="4" id="KW-0788">Thiol protease</keyword>
<dbReference type="GO" id="GO:0016926">
    <property type="term" value="P:protein desumoylation"/>
    <property type="evidence" value="ECO:0007669"/>
    <property type="project" value="TreeGrafter"/>
</dbReference>
<evidence type="ECO:0000256" key="1">
    <source>
        <dbReference type="ARBA" id="ARBA00005234"/>
    </source>
</evidence>
<evidence type="ECO:0000313" key="6">
    <source>
        <dbReference type="EMBL" id="EIE20629.1"/>
    </source>
</evidence>
<keyword evidence="7" id="KW-1185">Reference proteome</keyword>
<dbReference type="OrthoDB" id="1939479at2759"/>
<dbReference type="KEGG" id="csl:COCSUDRAFT_18194"/>
<keyword evidence="2" id="KW-0645">Protease</keyword>
<feature type="domain" description="Ubiquitin-like protease family profile" evidence="5">
    <location>
        <begin position="8"/>
        <end position="203"/>
    </location>
</feature>
<dbReference type="EMBL" id="AGSI01000014">
    <property type="protein sequence ID" value="EIE20629.1"/>
    <property type="molecule type" value="Genomic_DNA"/>
</dbReference>
<name>I0YQG0_COCSC</name>
<dbReference type="GeneID" id="17038608"/>
<dbReference type="eggNOG" id="KOG0778">
    <property type="taxonomic scope" value="Eukaryota"/>
</dbReference>
<evidence type="ECO:0000256" key="4">
    <source>
        <dbReference type="ARBA" id="ARBA00022807"/>
    </source>
</evidence>
<organism evidence="6 7">
    <name type="scientific">Coccomyxa subellipsoidea (strain C-169)</name>
    <name type="common">Green microalga</name>
    <dbReference type="NCBI Taxonomy" id="574566"/>
    <lineage>
        <taxon>Eukaryota</taxon>
        <taxon>Viridiplantae</taxon>
        <taxon>Chlorophyta</taxon>
        <taxon>core chlorophytes</taxon>
        <taxon>Trebouxiophyceae</taxon>
        <taxon>Trebouxiophyceae incertae sedis</taxon>
        <taxon>Coccomyxaceae</taxon>
        <taxon>Coccomyxa</taxon>
        <taxon>Coccomyxa subellipsoidea</taxon>
    </lineage>
</organism>
<accession>I0YQG0</accession>
<proteinExistence type="inferred from homology"/>
<dbReference type="GO" id="GO:0016929">
    <property type="term" value="F:deSUMOylase activity"/>
    <property type="evidence" value="ECO:0007669"/>
    <property type="project" value="TreeGrafter"/>
</dbReference>
<dbReference type="InterPro" id="IPR003653">
    <property type="entry name" value="Peptidase_C48_C"/>
</dbReference>
<comment type="caution">
    <text evidence="6">The sequence shown here is derived from an EMBL/GenBank/DDBJ whole genome shotgun (WGS) entry which is preliminary data.</text>
</comment>
<dbReference type="Gene3D" id="3.40.395.10">
    <property type="entry name" value="Adenoviral Proteinase, Chain A"/>
    <property type="match status" value="1"/>
</dbReference>
<evidence type="ECO:0000256" key="3">
    <source>
        <dbReference type="ARBA" id="ARBA00022801"/>
    </source>
</evidence>
<dbReference type="AlphaFoldDB" id="I0YQG0"/>
<gene>
    <name evidence="6" type="ORF">COCSUDRAFT_18194</name>
</gene>